<dbReference type="EC" id="2.6.1.92" evidence="5"/>
<dbReference type="SUPFAM" id="SSF53383">
    <property type="entry name" value="PLP-dependent transferases"/>
    <property type="match status" value="1"/>
</dbReference>
<keyword evidence="5" id="KW-0032">Aminotransferase</keyword>
<dbReference type="GO" id="GO:0008483">
    <property type="term" value="F:transaminase activity"/>
    <property type="evidence" value="ECO:0007669"/>
    <property type="project" value="UniProtKB-KW"/>
</dbReference>
<evidence type="ECO:0000313" key="5">
    <source>
        <dbReference type="EMBL" id="QXL86166.1"/>
    </source>
</evidence>
<dbReference type="InterPro" id="IPR000653">
    <property type="entry name" value="DegT/StrS_aminotransferase"/>
</dbReference>
<dbReference type="Gene3D" id="3.40.640.10">
    <property type="entry name" value="Type I PLP-dependent aspartate aminotransferase-like (Major domain)"/>
    <property type="match status" value="1"/>
</dbReference>
<dbReference type="InterPro" id="IPR020026">
    <property type="entry name" value="PseC"/>
</dbReference>
<name>A0A975YEC4_9RHOB</name>
<keyword evidence="5" id="KW-0808">Transferase</keyword>
<accession>A0A975YEC4</accession>
<evidence type="ECO:0000256" key="1">
    <source>
        <dbReference type="ARBA" id="ARBA00037999"/>
    </source>
</evidence>
<dbReference type="PANTHER" id="PTHR30244">
    <property type="entry name" value="TRANSAMINASE"/>
    <property type="match status" value="1"/>
</dbReference>
<feature type="active site" description="Proton acceptor" evidence="2">
    <location>
        <position position="188"/>
    </location>
</feature>
<dbReference type="EMBL" id="JAIMBW010000001">
    <property type="protein sequence ID" value="MBY4893443.1"/>
    <property type="molecule type" value="Genomic_DNA"/>
</dbReference>
<dbReference type="GO" id="GO:0030170">
    <property type="term" value="F:pyridoxal phosphate binding"/>
    <property type="evidence" value="ECO:0007669"/>
    <property type="project" value="TreeGrafter"/>
</dbReference>
<evidence type="ECO:0000256" key="2">
    <source>
        <dbReference type="PIRSR" id="PIRSR000390-1"/>
    </source>
</evidence>
<dbReference type="Pfam" id="PF01041">
    <property type="entry name" value="DegT_DnrJ_EryC1"/>
    <property type="match status" value="1"/>
</dbReference>
<protein>
    <submittedName>
        <fullName evidence="5">UDP-4-amino-4, 6-dideoxy-N-acetyl-beta-L-altrosamine transaminase</fullName>
        <ecNumber evidence="5">2.6.1.92</ecNumber>
    </submittedName>
</protein>
<dbReference type="Proteomes" id="UP000693972">
    <property type="component" value="Unassembled WGS sequence"/>
</dbReference>
<dbReference type="Gene3D" id="3.90.1150.10">
    <property type="entry name" value="Aspartate Aminotransferase, domain 1"/>
    <property type="match status" value="1"/>
</dbReference>
<dbReference type="PIRSF" id="PIRSF000390">
    <property type="entry name" value="PLP_StrS"/>
    <property type="match status" value="1"/>
</dbReference>
<dbReference type="RefSeq" id="WP_257893122.1">
    <property type="nucleotide sequence ID" value="NZ_JAIMBW010000001.1"/>
</dbReference>
<dbReference type="InterPro" id="IPR015424">
    <property type="entry name" value="PyrdxlP-dep_Trfase"/>
</dbReference>
<dbReference type="NCBIfam" id="TIGR03588">
    <property type="entry name" value="PseC"/>
    <property type="match status" value="1"/>
</dbReference>
<keyword evidence="6" id="KW-1185">Reference proteome</keyword>
<proteinExistence type="inferred from homology"/>
<feature type="modified residue" description="N6-(pyridoxal phosphate)lysine" evidence="3">
    <location>
        <position position="188"/>
    </location>
</feature>
<evidence type="ECO:0000256" key="3">
    <source>
        <dbReference type="PIRSR" id="PIRSR000390-2"/>
    </source>
</evidence>
<dbReference type="InterPro" id="IPR015422">
    <property type="entry name" value="PyrdxlP-dep_Trfase_small"/>
</dbReference>
<comment type="similarity">
    <text evidence="1 4">Belongs to the DegT/DnrJ/EryC1 family.</text>
</comment>
<sequence length="383" mass="41448">MIPYGRQDITQDDIDGVLEVLTSDFLTQGPRVPAFEDALASHIGAPHAVAVNSATSALHIACLALGLGAGDRLWTSPITFVASANAGLYCGAEVDFVDIDAETFNICPKALAAKLELAEREGTLPKIVVPVDMCGQSCDMAAIRALADQYGFKIIEDASHAIGGRYRDAFVGAHGLADITVFSFHPVKIITTAEGGMAVTNDTDLARKMGYFRSHGVTRDADLMEGDSDGPWYYQQIDLGYNYRMTEMQAALGVTQLQRLDAYVAARAARADRYDAELAGLALDLPGRLEDASSSWHLYVIRLQDAASRRPVFEGLRAAGLGVNVHYIPVHLQPHYRRMGFNPGDFPVAEDYYSRAISIPLYATMSDEQQAEVISAIKAEVAA</sequence>
<dbReference type="CDD" id="cd00616">
    <property type="entry name" value="AHBA_syn"/>
    <property type="match status" value="1"/>
</dbReference>
<evidence type="ECO:0000256" key="4">
    <source>
        <dbReference type="RuleBase" id="RU004508"/>
    </source>
</evidence>
<dbReference type="InterPro" id="IPR015421">
    <property type="entry name" value="PyrdxlP-dep_Trfase_major"/>
</dbReference>
<organism evidence="5">
    <name type="scientific">Gymnodinialimonas phycosphaerae</name>
    <dbReference type="NCBI Taxonomy" id="2841589"/>
    <lineage>
        <taxon>Bacteria</taxon>
        <taxon>Pseudomonadati</taxon>
        <taxon>Pseudomonadota</taxon>
        <taxon>Alphaproteobacteria</taxon>
        <taxon>Rhodobacterales</taxon>
        <taxon>Paracoccaceae</taxon>
        <taxon>Gymnodinialimonas</taxon>
    </lineage>
</organism>
<evidence type="ECO:0000313" key="6">
    <source>
        <dbReference type="Proteomes" id="UP000693972"/>
    </source>
</evidence>
<reference evidence="5 6" key="1">
    <citation type="submission" date="2021-07" db="EMBL/GenBank/DDBJ databases">
        <title>Karlodiniumbacter phycospheric gen. nov., sp. nov., a phycosphere bacterium isolated from karlodinium veneficum.</title>
        <authorList>
            <person name="Peng Y."/>
            <person name="Jiang L."/>
            <person name="Lee J."/>
        </authorList>
    </citation>
    <scope>NUCLEOTIDE SEQUENCE</scope>
    <source>
        <strain evidence="5 6">N5</strain>
    </source>
</reference>
<dbReference type="PANTHER" id="PTHR30244:SF34">
    <property type="entry name" value="DTDP-4-AMINO-4,6-DIDEOXYGALACTOSE TRANSAMINASE"/>
    <property type="match status" value="1"/>
</dbReference>
<keyword evidence="3 4" id="KW-0663">Pyridoxal phosphate</keyword>
<gene>
    <name evidence="5" type="primary">pseC</name>
    <name evidence="5" type="ORF">KUL25_11775</name>
</gene>
<dbReference type="EMBL" id="CP078073">
    <property type="protein sequence ID" value="QXL86166.1"/>
    <property type="molecule type" value="Genomic_DNA"/>
</dbReference>
<dbReference type="GO" id="GO:0000271">
    <property type="term" value="P:polysaccharide biosynthetic process"/>
    <property type="evidence" value="ECO:0007669"/>
    <property type="project" value="TreeGrafter"/>
</dbReference>
<dbReference type="AlphaFoldDB" id="A0A975YEC4"/>